<dbReference type="EMBL" id="ML987209">
    <property type="protein sequence ID" value="KAF2242028.1"/>
    <property type="molecule type" value="Genomic_DNA"/>
</dbReference>
<dbReference type="Proteomes" id="UP000800094">
    <property type="component" value="Unassembled WGS sequence"/>
</dbReference>
<evidence type="ECO:0000313" key="1">
    <source>
        <dbReference type="EMBL" id="KAF2242028.1"/>
    </source>
</evidence>
<evidence type="ECO:0000313" key="2">
    <source>
        <dbReference type="Proteomes" id="UP000800094"/>
    </source>
</evidence>
<name>A0A6A6HW86_9PLEO</name>
<dbReference type="RefSeq" id="XP_033677032.1">
    <property type="nucleotide sequence ID" value="XM_033827264.1"/>
</dbReference>
<protein>
    <submittedName>
        <fullName evidence="1">Uncharacterized protein</fullName>
    </submittedName>
</protein>
<sequence length="198" mass="21736">MAESAFSGVTYLLVGLVGLSTRIVSISLLDGGGEALPLRLAERSMGFWASLYDAVSPACLSERDMSFRLLGFDPPRRKSFNLERSKRSDKPPSQYFLTCGHSPFEQGEASADFGKTTAMLKCSIFFGQAFPWHWYLWYFGGPQKHSAGPTKAVIEGRKKKRRAEKARIVFWAAAPLAAQDIGPRCGGFGATSKILGME</sequence>
<dbReference type="AlphaFoldDB" id="A0A6A6HW86"/>
<gene>
    <name evidence="1" type="ORF">BU26DRAFT_510967</name>
</gene>
<organism evidence="1 2">
    <name type="scientific">Trematosphaeria pertusa</name>
    <dbReference type="NCBI Taxonomy" id="390896"/>
    <lineage>
        <taxon>Eukaryota</taxon>
        <taxon>Fungi</taxon>
        <taxon>Dikarya</taxon>
        <taxon>Ascomycota</taxon>
        <taxon>Pezizomycotina</taxon>
        <taxon>Dothideomycetes</taxon>
        <taxon>Pleosporomycetidae</taxon>
        <taxon>Pleosporales</taxon>
        <taxon>Massarineae</taxon>
        <taxon>Trematosphaeriaceae</taxon>
        <taxon>Trematosphaeria</taxon>
    </lineage>
</organism>
<reference evidence="1" key="1">
    <citation type="journal article" date="2020" name="Stud. Mycol.">
        <title>101 Dothideomycetes genomes: a test case for predicting lifestyles and emergence of pathogens.</title>
        <authorList>
            <person name="Haridas S."/>
            <person name="Albert R."/>
            <person name="Binder M."/>
            <person name="Bloem J."/>
            <person name="Labutti K."/>
            <person name="Salamov A."/>
            <person name="Andreopoulos B."/>
            <person name="Baker S."/>
            <person name="Barry K."/>
            <person name="Bills G."/>
            <person name="Bluhm B."/>
            <person name="Cannon C."/>
            <person name="Castanera R."/>
            <person name="Culley D."/>
            <person name="Daum C."/>
            <person name="Ezra D."/>
            <person name="Gonzalez J."/>
            <person name="Henrissat B."/>
            <person name="Kuo A."/>
            <person name="Liang C."/>
            <person name="Lipzen A."/>
            <person name="Lutzoni F."/>
            <person name="Magnuson J."/>
            <person name="Mondo S."/>
            <person name="Nolan M."/>
            <person name="Ohm R."/>
            <person name="Pangilinan J."/>
            <person name="Park H.-J."/>
            <person name="Ramirez L."/>
            <person name="Alfaro M."/>
            <person name="Sun H."/>
            <person name="Tritt A."/>
            <person name="Yoshinaga Y."/>
            <person name="Zwiers L.-H."/>
            <person name="Turgeon B."/>
            <person name="Goodwin S."/>
            <person name="Spatafora J."/>
            <person name="Crous P."/>
            <person name="Grigoriev I."/>
        </authorList>
    </citation>
    <scope>NUCLEOTIDE SEQUENCE</scope>
    <source>
        <strain evidence="1">CBS 122368</strain>
    </source>
</reference>
<accession>A0A6A6HW86</accession>
<proteinExistence type="predicted"/>
<keyword evidence="2" id="KW-1185">Reference proteome</keyword>
<dbReference type="GeneID" id="54580594"/>